<dbReference type="InterPro" id="IPR013083">
    <property type="entry name" value="Znf_RING/FYVE/PHD"/>
</dbReference>
<evidence type="ECO:0000256" key="1">
    <source>
        <dbReference type="ARBA" id="ARBA00007025"/>
    </source>
</evidence>
<dbReference type="GO" id="GO:0006281">
    <property type="term" value="P:DNA repair"/>
    <property type="evidence" value="ECO:0007669"/>
    <property type="project" value="TreeGrafter"/>
</dbReference>
<dbReference type="SMART" id="SM00184">
    <property type="entry name" value="RING"/>
    <property type="match status" value="1"/>
</dbReference>
<keyword evidence="6" id="KW-0862">Zinc</keyword>
<dbReference type="OrthoDB" id="448448at2759"/>
<dbReference type="GO" id="GO:0005524">
    <property type="term" value="F:ATP binding"/>
    <property type="evidence" value="ECO:0007669"/>
    <property type="project" value="UniProtKB-KW"/>
</dbReference>
<dbReference type="GO" id="GO:0008270">
    <property type="term" value="F:zinc ion binding"/>
    <property type="evidence" value="ECO:0007669"/>
    <property type="project" value="UniProtKB-KW"/>
</dbReference>
<dbReference type="Gene3D" id="3.40.50.300">
    <property type="entry name" value="P-loop containing nucleotide triphosphate hydrolases"/>
    <property type="match status" value="1"/>
</dbReference>
<proteinExistence type="inferred from homology"/>
<keyword evidence="6" id="KW-0479">Metal-binding</keyword>
<dbReference type="SMART" id="SM00490">
    <property type="entry name" value="HELICc"/>
    <property type="match status" value="1"/>
</dbReference>
<reference evidence="9" key="1">
    <citation type="submission" date="2016-03" db="EMBL/GenBank/DDBJ databases">
        <title>Draft genome sequence of Rosellinia necatrix.</title>
        <authorList>
            <person name="Kanematsu S."/>
        </authorList>
    </citation>
    <scope>NUCLEOTIDE SEQUENCE [LARGE SCALE GENOMIC DNA]</scope>
    <source>
        <strain evidence="9">W97</strain>
    </source>
</reference>
<name>A0A1S8A5U7_ROSNE</name>
<dbReference type="CDD" id="cd18793">
    <property type="entry name" value="SF2_C_SNF"/>
    <property type="match status" value="1"/>
</dbReference>
<dbReference type="PROSITE" id="PS50089">
    <property type="entry name" value="ZF_RING_2"/>
    <property type="match status" value="1"/>
</dbReference>
<evidence type="ECO:0000313" key="9">
    <source>
        <dbReference type="EMBL" id="GAW25080.1"/>
    </source>
</evidence>
<keyword evidence="4" id="KW-0347">Helicase</keyword>
<evidence type="ECO:0000256" key="2">
    <source>
        <dbReference type="ARBA" id="ARBA00022741"/>
    </source>
</evidence>
<gene>
    <name evidence="9" type="ORF">SAMD00023353_0103490</name>
</gene>
<dbReference type="PANTHER" id="PTHR45626:SF11">
    <property type="entry name" value="FAMILY HELICASE, PUTATIVE (AFU_ORTHOLOGUE AFUA_5G06590)-RELATED"/>
    <property type="match status" value="1"/>
</dbReference>
<evidence type="ECO:0000256" key="5">
    <source>
        <dbReference type="ARBA" id="ARBA00022840"/>
    </source>
</evidence>
<dbReference type="OMA" id="ICKCEAV"/>
<sequence length="308" mass="34500">MAGFNLTDGIYRCDHWSLTGSRVKDILDKLGNQEIVALTPANAKILQDALAEAIRISEDCPICYDPIQTHNPVITACKHRFGKNCILDALKRQKRCPMCRQEVAADDLLEPQQDETETLVGADLDSDRRSSKTDQLEILVEKHLRDPKSKVVIFSQWTSFLDIIETLLIEKNIGCARLEGKMNIKKRDEAVQRLNEDPDTRVMLASLHAAGVGVNLTAADTVILTDCWWAPAIEDQAVDRVHRIGQTRPVTVYKLLVEGSVEYRVLDIQSEKRKLVALAFQDEGCIRKEEGAVADIRHLLYGAGNSSR</sequence>
<evidence type="ECO:0000256" key="6">
    <source>
        <dbReference type="PROSITE-ProRule" id="PRU00175"/>
    </source>
</evidence>
<evidence type="ECO:0000313" key="10">
    <source>
        <dbReference type="Proteomes" id="UP000054516"/>
    </source>
</evidence>
<dbReference type="InterPro" id="IPR027417">
    <property type="entry name" value="P-loop_NTPase"/>
</dbReference>
<dbReference type="Pfam" id="PF00271">
    <property type="entry name" value="Helicase_C"/>
    <property type="match status" value="1"/>
</dbReference>
<keyword evidence="6" id="KW-0863">Zinc-finger</keyword>
<dbReference type="InterPro" id="IPR050628">
    <property type="entry name" value="SNF2_RAD54_helicase_TF"/>
</dbReference>
<dbReference type="AlphaFoldDB" id="A0A1S8A5U7"/>
<evidence type="ECO:0000256" key="4">
    <source>
        <dbReference type="ARBA" id="ARBA00022806"/>
    </source>
</evidence>
<evidence type="ECO:0000259" key="8">
    <source>
        <dbReference type="PROSITE" id="PS51194"/>
    </source>
</evidence>
<dbReference type="InterPro" id="IPR001841">
    <property type="entry name" value="Znf_RING"/>
</dbReference>
<keyword evidence="5" id="KW-0067">ATP-binding</keyword>
<keyword evidence="10" id="KW-1185">Reference proteome</keyword>
<dbReference type="GO" id="GO:0004386">
    <property type="term" value="F:helicase activity"/>
    <property type="evidence" value="ECO:0007669"/>
    <property type="project" value="UniProtKB-KW"/>
</dbReference>
<dbReference type="GO" id="GO:0016787">
    <property type="term" value="F:hydrolase activity"/>
    <property type="evidence" value="ECO:0007669"/>
    <property type="project" value="UniProtKB-KW"/>
</dbReference>
<evidence type="ECO:0000259" key="7">
    <source>
        <dbReference type="PROSITE" id="PS50089"/>
    </source>
</evidence>
<evidence type="ECO:0000256" key="3">
    <source>
        <dbReference type="ARBA" id="ARBA00022801"/>
    </source>
</evidence>
<organism evidence="9">
    <name type="scientific">Rosellinia necatrix</name>
    <name type="common">White root-rot fungus</name>
    <dbReference type="NCBI Taxonomy" id="77044"/>
    <lineage>
        <taxon>Eukaryota</taxon>
        <taxon>Fungi</taxon>
        <taxon>Dikarya</taxon>
        <taxon>Ascomycota</taxon>
        <taxon>Pezizomycotina</taxon>
        <taxon>Sordariomycetes</taxon>
        <taxon>Xylariomycetidae</taxon>
        <taxon>Xylariales</taxon>
        <taxon>Xylariaceae</taxon>
        <taxon>Rosellinia</taxon>
    </lineage>
</organism>
<dbReference type="Gene3D" id="3.30.40.10">
    <property type="entry name" value="Zinc/RING finger domain, C3HC4 (zinc finger)"/>
    <property type="match status" value="1"/>
</dbReference>
<dbReference type="PANTHER" id="PTHR45626">
    <property type="entry name" value="TRANSCRIPTION TERMINATION FACTOR 2-RELATED"/>
    <property type="match status" value="1"/>
</dbReference>
<accession>A0A1S8A5U7</accession>
<dbReference type="Proteomes" id="UP000054516">
    <property type="component" value="Unassembled WGS sequence"/>
</dbReference>
<dbReference type="EMBL" id="DF977446">
    <property type="protein sequence ID" value="GAW25080.1"/>
    <property type="molecule type" value="Genomic_DNA"/>
</dbReference>
<feature type="domain" description="Helicase C-terminal" evidence="8">
    <location>
        <begin position="132"/>
        <end position="284"/>
    </location>
</feature>
<dbReference type="GO" id="GO:0005634">
    <property type="term" value="C:nucleus"/>
    <property type="evidence" value="ECO:0007669"/>
    <property type="project" value="TreeGrafter"/>
</dbReference>
<dbReference type="PROSITE" id="PS51194">
    <property type="entry name" value="HELICASE_CTER"/>
    <property type="match status" value="1"/>
</dbReference>
<dbReference type="GO" id="GO:0008094">
    <property type="term" value="F:ATP-dependent activity, acting on DNA"/>
    <property type="evidence" value="ECO:0007669"/>
    <property type="project" value="TreeGrafter"/>
</dbReference>
<dbReference type="STRING" id="77044.A0A1S8A5U7"/>
<keyword evidence="2" id="KW-0547">Nucleotide-binding</keyword>
<keyword evidence="3" id="KW-0378">Hydrolase</keyword>
<dbReference type="SUPFAM" id="SSF57850">
    <property type="entry name" value="RING/U-box"/>
    <property type="match status" value="1"/>
</dbReference>
<dbReference type="InterPro" id="IPR001650">
    <property type="entry name" value="Helicase_C-like"/>
</dbReference>
<comment type="similarity">
    <text evidence="1">Belongs to the SNF2/RAD54 helicase family.</text>
</comment>
<feature type="domain" description="RING-type" evidence="7">
    <location>
        <begin position="60"/>
        <end position="100"/>
    </location>
</feature>
<dbReference type="SUPFAM" id="SSF52540">
    <property type="entry name" value="P-loop containing nucleoside triphosphate hydrolases"/>
    <property type="match status" value="1"/>
</dbReference>
<dbReference type="InterPro" id="IPR049730">
    <property type="entry name" value="SNF2/RAD54-like_C"/>
</dbReference>
<protein>
    <submittedName>
        <fullName evidence="9">Putative SNF2 family domain-containing protein</fullName>
    </submittedName>
</protein>
<dbReference type="Pfam" id="PF13639">
    <property type="entry name" value="zf-RING_2"/>
    <property type="match status" value="1"/>
</dbReference>